<keyword evidence="3" id="KW-1185">Reference proteome</keyword>
<reference evidence="2 3" key="1">
    <citation type="submission" date="2024-03" db="EMBL/GenBank/DDBJ databases">
        <title>Draft genome sequence of Klenkia terrae.</title>
        <authorList>
            <person name="Duangmal K."/>
            <person name="Chantavorakit T."/>
        </authorList>
    </citation>
    <scope>NUCLEOTIDE SEQUENCE [LARGE SCALE GENOMIC DNA]</scope>
    <source>
        <strain evidence="2 3">JCM 17786</strain>
    </source>
</reference>
<keyword evidence="1" id="KW-0732">Signal</keyword>
<evidence type="ECO:0000313" key="3">
    <source>
        <dbReference type="Proteomes" id="UP001373496"/>
    </source>
</evidence>
<evidence type="ECO:0008006" key="4">
    <source>
        <dbReference type="Google" id="ProtNLM"/>
    </source>
</evidence>
<evidence type="ECO:0000256" key="1">
    <source>
        <dbReference type="SAM" id="SignalP"/>
    </source>
</evidence>
<comment type="caution">
    <text evidence="2">The sequence shown here is derived from an EMBL/GenBank/DDBJ whole genome shotgun (WGS) entry which is preliminary data.</text>
</comment>
<proteinExistence type="predicted"/>
<dbReference type="Proteomes" id="UP001373496">
    <property type="component" value="Unassembled WGS sequence"/>
</dbReference>
<protein>
    <recommendedName>
        <fullName evidence="4">Lipoprotein</fullName>
    </recommendedName>
</protein>
<gene>
    <name evidence="2" type="ORF">UXQ13_23500</name>
</gene>
<feature type="chain" id="PRO_5046041551" description="Lipoprotein" evidence="1">
    <location>
        <begin position="19"/>
        <end position="117"/>
    </location>
</feature>
<feature type="signal peptide" evidence="1">
    <location>
        <begin position="1"/>
        <end position="18"/>
    </location>
</feature>
<accession>A0ABU8ECU7</accession>
<dbReference type="PROSITE" id="PS51257">
    <property type="entry name" value="PROKAR_LIPOPROTEIN"/>
    <property type="match status" value="1"/>
</dbReference>
<dbReference type="EMBL" id="JBAPLV010000061">
    <property type="protein sequence ID" value="MEI4281453.1"/>
    <property type="molecule type" value="Genomic_DNA"/>
</dbReference>
<sequence length="117" mass="12247">MTRSTVLTRTLRTAVLLAGVPLLLTSCGGGSVEEFCAVYQQLDDADGVEDGLPLLDTLIDVAPSDRVEEAAETLRGALITSLQGGGDDASELPQGAQDSARDAFGFIEAYADQNCVR</sequence>
<organism evidence="2 3">
    <name type="scientific">Klenkia terrae</name>
    <dbReference type="NCBI Taxonomy" id="1052259"/>
    <lineage>
        <taxon>Bacteria</taxon>
        <taxon>Bacillati</taxon>
        <taxon>Actinomycetota</taxon>
        <taxon>Actinomycetes</taxon>
        <taxon>Geodermatophilales</taxon>
        <taxon>Geodermatophilaceae</taxon>
        <taxon>Klenkia</taxon>
    </lineage>
</organism>
<evidence type="ECO:0000313" key="2">
    <source>
        <dbReference type="EMBL" id="MEI4281453.1"/>
    </source>
</evidence>
<name>A0ABU8ECU7_9ACTN</name>
<dbReference type="RefSeq" id="WP_225234206.1">
    <property type="nucleotide sequence ID" value="NZ_JBAPLV010000061.1"/>
</dbReference>